<sequence length="134" mass="14906">MKPRRLLSSVELLPTISELQEGVLEDGEDEYPTMEEYVDSIKKLSQTAPYPLHGPLRGHRRWITRSATHPVGRCSTVAPLAPYNKSMVYAPRIPSGLSDVSLMVAHPLDCVTRVCSGRDPLDWLFAQAQFSGLT</sequence>
<evidence type="ECO:0000313" key="1">
    <source>
        <dbReference type="Proteomes" id="UP001652741"/>
    </source>
</evidence>
<reference evidence="2" key="1">
    <citation type="submission" date="2025-08" db="UniProtKB">
        <authorList>
            <consortium name="RefSeq"/>
        </authorList>
    </citation>
    <scope>IDENTIFICATION</scope>
</reference>
<keyword evidence="1" id="KW-1185">Reference proteome</keyword>
<gene>
    <name evidence="2" type="primary">LOC123739376</name>
</gene>
<evidence type="ECO:0000313" key="2">
    <source>
        <dbReference type="RefSeq" id="XP_045569724.1"/>
    </source>
</evidence>
<name>A0ABM3EFA5_SALSA</name>
<dbReference type="Proteomes" id="UP001652741">
    <property type="component" value="Chromosome ssa02"/>
</dbReference>
<dbReference type="RefSeq" id="XP_045569724.1">
    <property type="nucleotide sequence ID" value="XM_045713768.1"/>
</dbReference>
<organism evidence="1 2">
    <name type="scientific">Salmo salar</name>
    <name type="common">Atlantic salmon</name>
    <dbReference type="NCBI Taxonomy" id="8030"/>
    <lineage>
        <taxon>Eukaryota</taxon>
        <taxon>Metazoa</taxon>
        <taxon>Chordata</taxon>
        <taxon>Craniata</taxon>
        <taxon>Vertebrata</taxon>
        <taxon>Euteleostomi</taxon>
        <taxon>Actinopterygii</taxon>
        <taxon>Neopterygii</taxon>
        <taxon>Teleostei</taxon>
        <taxon>Protacanthopterygii</taxon>
        <taxon>Salmoniformes</taxon>
        <taxon>Salmonidae</taxon>
        <taxon>Salmoninae</taxon>
        <taxon>Salmo</taxon>
    </lineage>
</organism>
<proteinExistence type="predicted"/>
<protein>
    <submittedName>
        <fullName evidence="2">Uncharacterized protein</fullName>
    </submittedName>
</protein>
<accession>A0ABM3EFA5</accession>